<feature type="non-terminal residue" evidence="2">
    <location>
        <position position="399"/>
    </location>
</feature>
<sequence>IENMNDLIQAIYLLYSYNPEQYIHQIRFLNKEVEIIYINDTKTCCFFQEIGNINNFYKKLASQLDSIININNINKTSNENNEILNVNQFSIPAFLQEVSQNIINQYVILASIIQNTKFDKIEINPTKKIATLKNNQDEIIFKPINSVEIWKSSINIKFSKLERVSRKQFNQDPYLILGYFANFQLTKKKNILTDNKLKVSNQYHELLAFEEELSVIAPFYDKNSTIKKDDYYKSLLKYLKELSIFCKTSIVQFDPTQINSGLALEYENLRLSNSDNSLNLQDQIMLLRCIPQVSQDLRYGSIKENIEQKNEKLENDELEENESEKNGSEENELKKNESEENKLEGNESEENESEEDELEENELEKNELEKDESEENELEEDELKEDESEEDELKKNKLE</sequence>
<feature type="compositionally biased region" description="Acidic residues" evidence="1">
    <location>
        <begin position="346"/>
        <end position="362"/>
    </location>
</feature>
<evidence type="ECO:0000256" key="1">
    <source>
        <dbReference type="SAM" id="MobiDB-lite"/>
    </source>
</evidence>
<reference evidence="2" key="1">
    <citation type="submission" date="2021-06" db="EMBL/GenBank/DDBJ databases">
        <authorList>
            <person name="Kallberg Y."/>
            <person name="Tangrot J."/>
            <person name="Rosling A."/>
        </authorList>
    </citation>
    <scope>NUCLEOTIDE SEQUENCE</scope>
    <source>
        <strain evidence="2">FL966</strain>
    </source>
</reference>
<organism evidence="2 3">
    <name type="scientific">Cetraspora pellucida</name>
    <dbReference type="NCBI Taxonomy" id="1433469"/>
    <lineage>
        <taxon>Eukaryota</taxon>
        <taxon>Fungi</taxon>
        <taxon>Fungi incertae sedis</taxon>
        <taxon>Mucoromycota</taxon>
        <taxon>Glomeromycotina</taxon>
        <taxon>Glomeromycetes</taxon>
        <taxon>Diversisporales</taxon>
        <taxon>Gigasporaceae</taxon>
        <taxon>Cetraspora</taxon>
    </lineage>
</organism>
<keyword evidence="3" id="KW-1185">Reference proteome</keyword>
<feature type="compositionally biased region" description="Acidic residues" evidence="1">
    <location>
        <begin position="369"/>
        <end position="391"/>
    </location>
</feature>
<gene>
    <name evidence="2" type="ORF">CPELLU_LOCUS17178</name>
</gene>
<feature type="region of interest" description="Disordered" evidence="1">
    <location>
        <begin position="308"/>
        <end position="399"/>
    </location>
</feature>
<dbReference type="Proteomes" id="UP000789759">
    <property type="component" value="Unassembled WGS sequence"/>
</dbReference>
<evidence type="ECO:0000313" key="2">
    <source>
        <dbReference type="EMBL" id="CAG8793529.1"/>
    </source>
</evidence>
<dbReference type="EMBL" id="CAJVQA010028028">
    <property type="protein sequence ID" value="CAG8793529.1"/>
    <property type="molecule type" value="Genomic_DNA"/>
</dbReference>
<evidence type="ECO:0000313" key="3">
    <source>
        <dbReference type="Proteomes" id="UP000789759"/>
    </source>
</evidence>
<feature type="non-terminal residue" evidence="2">
    <location>
        <position position="1"/>
    </location>
</feature>
<comment type="caution">
    <text evidence="2">The sequence shown here is derived from an EMBL/GenBank/DDBJ whole genome shotgun (WGS) entry which is preliminary data.</text>
</comment>
<proteinExistence type="predicted"/>
<name>A0A9N9JVE2_9GLOM</name>
<accession>A0A9N9JVE2</accession>
<feature type="compositionally biased region" description="Basic and acidic residues" evidence="1">
    <location>
        <begin position="323"/>
        <end position="345"/>
    </location>
</feature>
<dbReference type="AlphaFoldDB" id="A0A9N9JVE2"/>
<protein>
    <submittedName>
        <fullName evidence="2">5446_t:CDS:1</fullName>
    </submittedName>
</protein>